<accession>A0A4S3JXS2</accession>
<dbReference type="EMBL" id="SOSA01000003">
    <property type="protein sequence ID" value="THD00306.1"/>
    <property type="molecule type" value="Genomic_DNA"/>
</dbReference>
<organism evidence="1 2">
    <name type="scientific">Aspergillus tanneri</name>
    <dbReference type="NCBI Taxonomy" id="1220188"/>
    <lineage>
        <taxon>Eukaryota</taxon>
        <taxon>Fungi</taxon>
        <taxon>Dikarya</taxon>
        <taxon>Ascomycota</taxon>
        <taxon>Pezizomycotina</taxon>
        <taxon>Eurotiomycetes</taxon>
        <taxon>Eurotiomycetidae</taxon>
        <taxon>Eurotiales</taxon>
        <taxon>Aspergillaceae</taxon>
        <taxon>Aspergillus</taxon>
        <taxon>Aspergillus subgen. Circumdati</taxon>
    </lineage>
</organism>
<proteinExistence type="predicted"/>
<dbReference type="AlphaFoldDB" id="A0A4S3JXS2"/>
<dbReference type="Proteomes" id="UP000308092">
    <property type="component" value="Unassembled WGS sequence"/>
</dbReference>
<keyword evidence="2" id="KW-1185">Reference proteome</keyword>
<evidence type="ECO:0000313" key="2">
    <source>
        <dbReference type="Proteomes" id="UP000308092"/>
    </source>
</evidence>
<name>A0A4S3JXS2_9EURO</name>
<gene>
    <name evidence="1" type="ORF">EYZ11_000199</name>
</gene>
<reference evidence="1 2" key="1">
    <citation type="submission" date="2019-03" db="EMBL/GenBank/DDBJ databases">
        <title>The genome sequence of a newly discovered highly antifungal drug resistant Aspergillus species, Aspergillus tanneri NIH 1004.</title>
        <authorList>
            <person name="Mounaud S."/>
            <person name="Singh I."/>
            <person name="Joardar V."/>
            <person name="Pakala S."/>
            <person name="Pakala S."/>
            <person name="Venepally P."/>
            <person name="Hoover J."/>
            <person name="Nierman W."/>
            <person name="Chung J."/>
            <person name="Losada L."/>
        </authorList>
    </citation>
    <scope>NUCLEOTIDE SEQUENCE [LARGE SCALE GENOMIC DNA]</scope>
    <source>
        <strain evidence="1 2">NIH1004</strain>
    </source>
</reference>
<protein>
    <submittedName>
        <fullName evidence="1">Uncharacterized protein</fullName>
    </submittedName>
</protein>
<comment type="caution">
    <text evidence="1">The sequence shown here is derived from an EMBL/GenBank/DDBJ whole genome shotgun (WGS) entry which is preliminary data.</text>
</comment>
<evidence type="ECO:0000313" key="1">
    <source>
        <dbReference type="EMBL" id="THD00306.1"/>
    </source>
</evidence>
<dbReference type="VEuPathDB" id="FungiDB:EYZ11_000199"/>
<sequence>MAIKSSQDVSPSHLVLHLHASASKAVFAHFMLGNSENYTTQDWETDI</sequence>